<evidence type="ECO:0000256" key="6">
    <source>
        <dbReference type="ARBA" id="ARBA00023136"/>
    </source>
</evidence>
<evidence type="ECO:0000259" key="9">
    <source>
        <dbReference type="PROSITE" id="PS50850"/>
    </source>
</evidence>
<dbReference type="SUPFAM" id="SSF103473">
    <property type="entry name" value="MFS general substrate transporter"/>
    <property type="match status" value="1"/>
</dbReference>
<keyword evidence="5 8" id="KW-1133">Transmembrane helix</keyword>
<dbReference type="InterPro" id="IPR011701">
    <property type="entry name" value="MFS"/>
</dbReference>
<dbReference type="GO" id="GO:0005886">
    <property type="term" value="C:plasma membrane"/>
    <property type="evidence" value="ECO:0007669"/>
    <property type="project" value="UniProtKB-SubCell"/>
</dbReference>
<keyword evidence="6 8" id="KW-0472">Membrane</keyword>
<feature type="transmembrane region" description="Helical" evidence="8">
    <location>
        <begin position="114"/>
        <end position="132"/>
    </location>
</feature>
<dbReference type="AlphaFoldDB" id="A0AAI9TT61"/>
<evidence type="ECO:0000256" key="2">
    <source>
        <dbReference type="ARBA" id="ARBA00008335"/>
    </source>
</evidence>
<evidence type="ECO:0000313" key="11">
    <source>
        <dbReference type="Proteomes" id="UP001227192"/>
    </source>
</evidence>
<evidence type="ECO:0000256" key="5">
    <source>
        <dbReference type="ARBA" id="ARBA00022989"/>
    </source>
</evidence>
<sequence length="425" mass="45796">MSSTLSSTPSQLEAGPGKKDDSMIIDWDGPEDRENPRNWSSRRRWGHVVIISILALVTNMAPTMCAPGAKDIAADLHITSTVVSTLTVTLYVLGIAIGPMFMSPLSEMYGRVPVYHAATSIFVAFVIGNTLSKTTAQFMLFRFISGCAGGTPMALGGGTIADITSVQQRAVAMALFSMGPLAGPVLGPVIGGFVVAGKGWRWTFWLLAILGVFFGCTAVLVLRETHPKVLLERKATYLRASTGPSDNASCAVAHSLRDLPLRGISLYVALVFGVMYLLFTTFTTVFEGQYGFSTSISGLTYLGLGVALMISMVLFNLLNGRVQAARMKADGLQKPRPEYRLLLMVWFSPFVAGGLFPYGWTAYYKVHWLVPILGTSLMGFGAFFVITPAQLYLIDVFGSEAAASALGANNPLREYYGGEKAEEDS</sequence>
<evidence type="ECO:0000256" key="1">
    <source>
        <dbReference type="ARBA" id="ARBA00004651"/>
    </source>
</evidence>
<dbReference type="Pfam" id="PF07690">
    <property type="entry name" value="MFS_1"/>
    <property type="match status" value="1"/>
</dbReference>
<dbReference type="GO" id="GO:0022857">
    <property type="term" value="F:transmembrane transporter activity"/>
    <property type="evidence" value="ECO:0007669"/>
    <property type="project" value="InterPro"/>
</dbReference>
<reference evidence="10" key="1">
    <citation type="submission" date="2015-06" db="EMBL/GenBank/DDBJ databases">
        <authorList>
            <person name="Nguyen H."/>
        </authorList>
    </citation>
    <scope>NUCLEOTIDE SEQUENCE</scope>
    <source>
        <strain evidence="10">DAOM 180753</strain>
    </source>
</reference>
<keyword evidence="11" id="KW-1185">Reference proteome</keyword>
<gene>
    <name evidence="10" type="ORF">VN97_g622</name>
</gene>
<feature type="compositionally biased region" description="Polar residues" evidence="7">
    <location>
        <begin position="1"/>
        <end position="11"/>
    </location>
</feature>
<feature type="region of interest" description="Disordered" evidence="7">
    <location>
        <begin position="1"/>
        <end position="39"/>
    </location>
</feature>
<name>A0AAI9TT61_PENTH</name>
<evidence type="ECO:0000313" key="10">
    <source>
        <dbReference type="EMBL" id="KAJ9492651.1"/>
    </source>
</evidence>
<feature type="transmembrane region" description="Helical" evidence="8">
    <location>
        <begin position="264"/>
        <end position="286"/>
    </location>
</feature>
<dbReference type="InterPro" id="IPR020846">
    <property type="entry name" value="MFS_dom"/>
</dbReference>
<feature type="transmembrane region" description="Helical" evidence="8">
    <location>
        <begin position="202"/>
        <end position="222"/>
    </location>
</feature>
<comment type="similarity">
    <text evidence="2">Belongs to the major facilitator superfamily.</text>
</comment>
<feature type="transmembrane region" description="Helical" evidence="8">
    <location>
        <begin position="45"/>
        <end position="62"/>
    </location>
</feature>
<dbReference type="PANTHER" id="PTHR23502:SF135">
    <property type="entry name" value="MAJOR FACILITATOR SUPERFAMILY (MFS) PROFILE DOMAIN-CONTAINING PROTEIN-RELATED"/>
    <property type="match status" value="1"/>
</dbReference>
<dbReference type="Proteomes" id="UP001227192">
    <property type="component" value="Unassembled WGS sequence"/>
</dbReference>
<feature type="transmembrane region" description="Helical" evidence="8">
    <location>
        <begin position="339"/>
        <end position="360"/>
    </location>
</feature>
<feature type="transmembrane region" description="Helical" evidence="8">
    <location>
        <begin position="138"/>
        <end position="161"/>
    </location>
</feature>
<evidence type="ECO:0000256" key="7">
    <source>
        <dbReference type="SAM" id="MobiDB-lite"/>
    </source>
</evidence>
<comment type="caution">
    <text evidence="10">The sequence shown here is derived from an EMBL/GenBank/DDBJ whole genome shotgun (WGS) entry which is preliminary data.</text>
</comment>
<organism evidence="10 11">
    <name type="scientific">Penicillium thymicola</name>
    <dbReference type="NCBI Taxonomy" id="293382"/>
    <lineage>
        <taxon>Eukaryota</taxon>
        <taxon>Fungi</taxon>
        <taxon>Dikarya</taxon>
        <taxon>Ascomycota</taxon>
        <taxon>Pezizomycotina</taxon>
        <taxon>Eurotiomycetes</taxon>
        <taxon>Eurotiomycetidae</taxon>
        <taxon>Eurotiales</taxon>
        <taxon>Aspergillaceae</taxon>
        <taxon>Penicillium</taxon>
    </lineage>
</organism>
<dbReference type="InterPro" id="IPR036259">
    <property type="entry name" value="MFS_trans_sf"/>
</dbReference>
<evidence type="ECO:0000256" key="8">
    <source>
        <dbReference type="SAM" id="Phobius"/>
    </source>
</evidence>
<feature type="domain" description="Major facilitator superfamily (MFS) profile" evidence="9">
    <location>
        <begin position="47"/>
        <end position="425"/>
    </location>
</feature>
<keyword evidence="3" id="KW-1003">Cell membrane</keyword>
<accession>A0AAI9TT61</accession>
<dbReference type="Gene3D" id="1.20.1250.20">
    <property type="entry name" value="MFS general substrate transporter like domains"/>
    <property type="match status" value="1"/>
</dbReference>
<evidence type="ECO:0000256" key="4">
    <source>
        <dbReference type="ARBA" id="ARBA00022692"/>
    </source>
</evidence>
<feature type="transmembrane region" description="Helical" evidence="8">
    <location>
        <begin position="366"/>
        <end position="386"/>
    </location>
</feature>
<dbReference type="CDD" id="cd17323">
    <property type="entry name" value="MFS_Tpo1_MDR_like"/>
    <property type="match status" value="1"/>
</dbReference>
<dbReference type="PROSITE" id="PS50850">
    <property type="entry name" value="MFS"/>
    <property type="match status" value="1"/>
</dbReference>
<protein>
    <recommendedName>
        <fullName evidence="9">Major facilitator superfamily (MFS) profile domain-containing protein</fullName>
    </recommendedName>
</protein>
<feature type="transmembrane region" description="Helical" evidence="8">
    <location>
        <begin position="173"/>
        <end position="196"/>
    </location>
</feature>
<evidence type="ECO:0000256" key="3">
    <source>
        <dbReference type="ARBA" id="ARBA00022475"/>
    </source>
</evidence>
<feature type="transmembrane region" description="Helical" evidence="8">
    <location>
        <begin position="82"/>
        <end position="102"/>
    </location>
</feature>
<feature type="transmembrane region" description="Helical" evidence="8">
    <location>
        <begin position="298"/>
        <end position="318"/>
    </location>
</feature>
<reference evidence="10" key="2">
    <citation type="journal article" date="2016" name="Fungal Biol.">
        <title>Ochratoxin A production by Penicillium thymicola.</title>
        <authorList>
            <person name="Nguyen H.D.T."/>
            <person name="McMullin D.R."/>
            <person name="Ponomareva E."/>
            <person name="Riley R."/>
            <person name="Pomraning K.R."/>
            <person name="Baker S.E."/>
            <person name="Seifert K.A."/>
        </authorList>
    </citation>
    <scope>NUCLEOTIDE SEQUENCE</scope>
    <source>
        <strain evidence="10">DAOM 180753</strain>
    </source>
</reference>
<comment type="subcellular location">
    <subcellularLocation>
        <location evidence="1">Cell membrane</location>
        <topology evidence="1">Multi-pass membrane protein</topology>
    </subcellularLocation>
</comment>
<dbReference type="EMBL" id="LACB01000008">
    <property type="protein sequence ID" value="KAJ9492651.1"/>
    <property type="molecule type" value="Genomic_DNA"/>
</dbReference>
<proteinExistence type="inferred from homology"/>
<keyword evidence="4 8" id="KW-0812">Transmembrane</keyword>
<dbReference type="PANTHER" id="PTHR23502">
    <property type="entry name" value="MAJOR FACILITATOR SUPERFAMILY"/>
    <property type="match status" value="1"/>
</dbReference>